<dbReference type="EMBL" id="BMLM01000001">
    <property type="protein sequence ID" value="GGN79331.1"/>
    <property type="molecule type" value="Genomic_DNA"/>
</dbReference>
<dbReference type="InterPro" id="IPR011611">
    <property type="entry name" value="PfkB_dom"/>
</dbReference>
<dbReference type="GO" id="GO:0016301">
    <property type="term" value="F:kinase activity"/>
    <property type="evidence" value="ECO:0007669"/>
    <property type="project" value="UniProtKB-KW"/>
</dbReference>
<dbReference type="InterPro" id="IPR029056">
    <property type="entry name" value="Ribokinase-like"/>
</dbReference>
<comment type="similarity">
    <text evidence="1">Belongs to the carbohydrate kinase PfkB family.</text>
</comment>
<accession>A0ABQ2KFE6</accession>
<evidence type="ECO:0000256" key="2">
    <source>
        <dbReference type="ARBA" id="ARBA00022679"/>
    </source>
</evidence>
<evidence type="ECO:0000313" key="8">
    <source>
        <dbReference type="EMBL" id="GGN79331.1"/>
    </source>
</evidence>
<evidence type="ECO:0000313" key="9">
    <source>
        <dbReference type="Proteomes" id="UP000626982"/>
    </source>
</evidence>
<evidence type="ECO:0000256" key="4">
    <source>
        <dbReference type="ARBA" id="ARBA00022777"/>
    </source>
</evidence>
<keyword evidence="2 6" id="KW-0808">Transferase</keyword>
<dbReference type="InterPro" id="IPR002173">
    <property type="entry name" value="Carboh/pur_kinase_PfkB_CS"/>
</dbReference>
<organism evidence="8 9">
    <name type="scientific">Agrococcus terreus</name>
    <dbReference type="NCBI Taxonomy" id="574649"/>
    <lineage>
        <taxon>Bacteria</taxon>
        <taxon>Bacillati</taxon>
        <taxon>Actinomycetota</taxon>
        <taxon>Actinomycetes</taxon>
        <taxon>Micrococcales</taxon>
        <taxon>Microbacteriaceae</taxon>
        <taxon>Agrococcus</taxon>
    </lineage>
</organism>
<dbReference type="RefSeq" id="WP_188715931.1">
    <property type="nucleotide sequence ID" value="NZ_BAABBD010000001.1"/>
</dbReference>
<reference evidence="9" key="1">
    <citation type="journal article" date="2019" name="Int. J. Syst. Evol. Microbiol.">
        <title>The Global Catalogue of Microorganisms (GCM) 10K type strain sequencing project: providing services to taxonomists for standard genome sequencing and annotation.</title>
        <authorList>
            <consortium name="The Broad Institute Genomics Platform"/>
            <consortium name="The Broad Institute Genome Sequencing Center for Infectious Disease"/>
            <person name="Wu L."/>
            <person name="Ma J."/>
        </authorList>
    </citation>
    <scope>NUCLEOTIDE SEQUENCE [LARGE SCALE GENOMIC DNA]</scope>
    <source>
        <strain evidence="9">CGMCC 1.6960</strain>
    </source>
</reference>
<feature type="domain" description="Carbohydrate kinase PfkB" evidence="7">
    <location>
        <begin position="33"/>
        <end position="311"/>
    </location>
</feature>
<keyword evidence="3" id="KW-0547">Nucleotide-binding</keyword>
<dbReference type="PANTHER" id="PTHR46566:SF5">
    <property type="entry name" value="1-PHOSPHOFRUCTOKINASE"/>
    <property type="match status" value="1"/>
</dbReference>
<proteinExistence type="inferred from homology"/>
<evidence type="ECO:0000256" key="1">
    <source>
        <dbReference type="ARBA" id="ARBA00010688"/>
    </source>
</evidence>
<dbReference type="SUPFAM" id="SSF53613">
    <property type="entry name" value="Ribokinase-like"/>
    <property type="match status" value="1"/>
</dbReference>
<keyword evidence="9" id="KW-1185">Reference proteome</keyword>
<gene>
    <name evidence="8" type="ORF">GCM10010968_06180</name>
</gene>
<evidence type="ECO:0000259" key="7">
    <source>
        <dbReference type="Pfam" id="PF00294"/>
    </source>
</evidence>
<dbReference type="PIRSF" id="PIRSF000535">
    <property type="entry name" value="1PFK/6PFK/LacC"/>
    <property type="match status" value="1"/>
</dbReference>
<dbReference type="PROSITE" id="PS00583">
    <property type="entry name" value="PFKB_KINASES_1"/>
    <property type="match status" value="1"/>
</dbReference>
<evidence type="ECO:0000256" key="3">
    <source>
        <dbReference type="ARBA" id="ARBA00022741"/>
    </source>
</evidence>
<dbReference type="Gene3D" id="3.40.1190.20">
    <property type="match status" value="1"/>
</dbReference>
<dbReference type="NCBIfam" id="TIGR03168">
    <property type="entry name" value="1-PFK"/>
    <property type="match status" value="1"/>
</dbReference>
<dbReference type="InterPro" id="IPR017583">
    <property type="entry name" value="Tagatose/fructose_Pkinase"/>
</dbReference>
<dbReference type="Pfam" id="PF00294">
    <property type="entry name" value="PfkB"/>
    <property type="match status" value="1"/>
</dbReference>
<evidence type="ECO:0000256" key="6">
    <source>
        <dbReference type="PIRNR" id="PIRNR000535"/>
    </source>
</evidence>
<comment type="caution">
    <text evidence="8">The sequence shown here is derived from an EMBL/GenBank/DDBJ whole genome shotgun (WGS) entry which is preliminary data.</text>
</comment>
<protein>
    <submittedName>
        <fullName evidence="8">Sugar kinase</fullName>
    </submittedName>
</protein>
<keyword evidence="4 8" id="KW-0418">Kinase</keyword>
<dbReference type="PROSITE" id="PS00584">
    <property type="entry name" value="PFKB_KINASES_2"/>
    <property type="match status" value="1"/>
</dbReference>
<keyword evidence="5" id="KW-0067">ATP-binding</keyword>
<dbReference type="Proteomes" id="UP000626982">
    <property type="component" value="Unassembled WGS sequence"/>
</dbReference>
<dbReference type="PANTHER" id="PTHR46566">
    <property type="entry name" value="1-PHOSPHOFRUCTOKINASE-RELATED"/>
    <property type="match status" value="1"/>
</dbReference>
<evidence type="ECO:0000256" key="5">
    <source>
        <dbReference type="ARBA" id="ARBA00022840"/>
    </source>
</evidence>
<sequence>MATTADAESVARAADATARSGPAASRILCLATNPAIDITYTIDELRLGSSHRVPTGLARAGGKGVNVARVLQQQGEPVLVVAPVGGPVRSIFVHDLDRSGIPHRLVDVEAPTRRTTAIVTLASTTNLNERGTALGAEDWASVLEATRAELPGARVVVSSGSLPPETPEGLCAAVVELAADAGLPVVVDVGGDQLRHAVACGATAAKPNRHELLDAMGGSDPLDAARRLAAEGTGTVFASLDVEGMLAVLPDGRAWHARLDRVLDGNPTGAGDAAVAALAQALLEGVTLEEQLVRATAWSAAAVLDPQAGSIAPPQALRDRIRVTPIG</sequence>
<name>A0ABQ2KFE6_9MICO</name>